<feature type="compositionally biased region" description="Basic and acidic residues" evidence="1">
    <location>
        <begin position="101"/>
        <end position="114"/>
    </location>
</feature>
<feature type="region of interest" description="Disordered" evidence="1">
    <location>
        <begin position="1"/>
        <end position="136"/>
    </location>
</feature>
<evidence type="ECO:0000256" key="1">
    <source>
        <dbReference type="SAM" id="MobiDB-lite"/>
    </source>
</evidence>
<evidence type="ECO:0008006" key="4">
    <source>
        <dbReference type="Google" id="ProtNLM"/>
    </source>
</evidence>
<dbReference type="Proteomes" id="UP000502508">
    <property type="component" value="Chromosome"/>
</dbReference>
<sequence>MAGGNLLGGPDPEFNSPSDNPILNSPDAAQGDGRLGGVAGAANLSSGYGSGYPPMMPPMMGGAGAGAGAGQEKERERKTWLAEEEEVWGTDPDDIAPSVIGRDEVPAHAGDNRRTPGPGAPQTPRTGTTRPTQRRA</sequence>
<proteinExistence type="predicted"/>
<accession>A0A6F8XLJ2</accession>
<feature type="compositionally biased region" description="Acidic residues" evidence="1">
    <location>
        <begin position="82"/>
        <end position="94"/>
    </location>
</feature>
<gene>
    <name evidence="2" type="ORF">Pflav_011040</name>
</gene>
<evidence type="ECO:0000313" key="2">
    <source>
        <dbReference type="EMBL" id="BCB74694.1"/>
    </source>
</evidence>
<dbReference type="AlphaFoldDB" id="A0A6F8XLJ2"/>
<organism evidence="2 3">
    <name type="scientific">Phytohabitans flavus</name>
    <dbReference type="NCBI Taxonomy" id="1076124"/>
    <lineage>
        <taxon>Bacteria</taxon>
        <taxon>Bacillati</taxon>
        <taxon>Actinomycetota</taxon>
        <taxon>Actinomycetes</taxon>
        <taxon>Micromonosporales</taxon>
        <taxon>Micromonosporaceae</taxon>
    </lineage>
</organism>
<reference evidence="2 3" key="2">
    <citation type="submission" date="2020-03" db="EMBL/GenBank/DDBJ databases">
        <authorList>
            <person name="Ichikawa N."/>
            <person name="Kimura A."/>
            <person name="Kitahashi Y."/>
            <person name="Uohara A."/>
        </authorList>
    </citation>
    <scope>NUCLEOTIDE SEQUENCE [LARGE SCALE GENOMIC DNA]</scope>
    <source>
        <strain evidence="2 3">NBRC 107702</strain>
    </source>
</reference>
<feature type="compositionally biased region" description="Low complexity" evidence="1">
    <location>
        <begin position="115"/>
        <end position="136"/>
    </location>
</feature>
<feature type="compositionally biased region" description="Basic and acidic residues" evidence="1">
    <location>
        <begin position="71"/>
        <end position="81"/>
    </location>
</feature>
<keyword evidence="3" id="KW-1185">Reference proteome</keyword>
<dbReference type="EMBL" id="AP022870">
    <property type="protein sequence ID" value="BCB74694.1"/>
    <property type="molecule type" value="Genomic_DNA"/>
</dbReference>
<protein>
    <recommendedName>
        <fullName evidence="4">PPE-PPW subfamily C-terminal domain-containing protein</fullName>
    </recommendedName>
</protein>
<name>A0A6F8XLJ2_9ACTN</name>
<evidence type="ECO:0000313" key="3">
    <source>
        <dbReference type="Proteomes" id="UP000502508"/>
    </source>
</evidence>
<reference evidence="2 3" key="1">
    <citation type="submission" date="2020-03" db="EMBL/GenBank/DDBJ databases">
        <title>Whole genome shotgun sequence of Phytohabitans flavus NBRC 107702.</title>
        <authorList>
            <person name="Komaki H."/>
            <person name="Tamura T."/>
        </authorList>
    </citation>
    <scope>NUCLEOTIDE SEQUENCE [LARGE SCALE GENOMIC DNA]</scope>
    <source>
        <strain evidence="2 3">NBRC 107702</strain>
    </source>
</reference>
<dbReference type="KEGG" id="pfla:Pflav_011040"/>